<dbReference type="GO" id="GO:0005975">
    <property type="term" value="P:carbohydrate metabolic process"/>
    <property type="evidence" value="ECO:0007669"/>
    <property type="project" value="InterPro"/>
</dbReference>
<evidence type="ECO:0008006" key="11">
    <source>
        <dbReference type="Google" id="ProtNLM"/>
    </source>
</evidence>
<dbReference type="Gene3D" id="2.160.20.10">
    <property type="entry name" value="Single-stranded right-handed beta-helix, Pectin lyase-like"/>
    <property type="match status" value="1"/>
</dbReference>
<dbReference type="InterPro" id="IPR012334">
    <property type="entry name" value="Pectin_lyas_fold"/>
</dbReference>
<keyword evidence="5 8" id="KW-0378">Hydrolase</keyword>
<comment type="caution">
    <text evidence="9">The sequence shown here is derived from an EMBL/GenBank/DDBJ whole genome shotgun (WGS) entry which is preliminary data.</text>
</comment>
<dbReference type="GO" id="GO:0071555">
    <property type="term" value="P:cell wall organization"/>
    <property type="evidence" value="ECO:0007669"/>
    <property type="project" value="UniProtKB-KW"/>
</dbReference>
<gene>
    <name evidence="9" type="ORF">SASPL_125125</name>
</gene>
<dbReference type="GO" id="GO:0004650">
    <property type="term" value="F:polygalacturonase activity"/>
    <property type="evidence" value="ECO:0007669"/>
    <property type="project" value="InterPro"/>
</dbReference>
<evidence type="ECO:0000313" key="10">
    <source>
        <dbReference type="Proteomes" id="UP000298416"/>
    </source>
</evidence>
<reference evidence="9" key="2">
    <citation type="submission" date="2020-08" db="EMBL/GenBank/DDBJ databases">
        <title>Plant Genome Project.</title>
        <authorList>
            <person name="Zhang R.-G."/>
        </authorList>
    </citation>
    <scope>NUCLEOTIDE SEQUENCE</scope>
    <source>
        <strain evidence="9">Huo1</strain>
        <tissue evidence="9">Leaf</tissue>
    </source>
</reference>
<sequence>MASQVLIPAGNWTLSQAHMSGRNKAPINPMDNHGNWTLSQAHMKGEQAWKANDCNKNKTCLNLPINLSLNFINNSIIHDITTKDNKNWHTNCISNLNITFSASQSLPHGTTSTRTAYTLPGGMTSSAHQEPDMGPGHDINIGSLGKNVHEKRVNGIRVEGCTFTNTHNGIRIKTWPYEPGTITISDLHVINVTMVNAGNPIVFHQKYCPWNLCLVVKSSLKQINDVEINNVTCTSATPNVITFICSKDKPCDNIRIGTIHLK</sequence>
<keyword evidence="10" id="KW-1185">Reference proteome</keyword>
<keyword evidence="3" id="KW-0134">Cell wall</keyword>
<evidence type="ECO:0000256" key="2">
    <source>
        <dbReference type="ARBA" id="ARBA00008834"/>
    </source>
</evidence>
<comment type="similarity">
    <text evidence="2 8">Belongs to the glycosyl hydrolase 28 family.</text>
</comment>
<dbReference type="Pfam" id="PF00295">
    <property type="entry name" value="Glyco_hydro_28"/>
    <property type="match status" value="1"/>
</dbReference>
<dbReference type="SUPFAM" id="SSF51126">
    <property type="entry name" value="Pectin lyase-like"/>
    <property type="match status" value="1"/>
</dbReference>
<accession>A0A8X8XER4</accession>
<protein>
    <recommendedName>
        <fullName evidence="11">Polygalacturonase</fullName>
    </recommendedName>
</protein>
<dbReference type="AlphaFoldDB" id="A0A8X8XER4"/>
<evidence type="ECO:0000313" key="9">
    <source>
        <dbReference type="EMBL" id="KAG6412446.1"/>
    </source>
</evidence>
<keyword evidence="4" id="KW-0964">Secreted</keyword>
<evidence type="ECO:0000256" key="4">
    <source>
        <dbReference type="ARBA" id="ARBA00022525"/>
    </source>
</evidence>
<dbReference type="InterPro" id="IPR011050">
    <property type="entry name" value="Pectin_lyase_fold/virulence"/>
</dbReference>
<evidence type="ECO:0000256" key="3">
    <source>
        <dbReference type="ARBA" id="ARBA00022512"/>
    </source>
</evidence>
<comment type="subcellular location">
    <subcellularLocation>
        <location evidence="1">Secreted</location>
        <location evidence="1">Cell wall</location>
    </subcellularLocation>
</comment>
<evidence type="ECO:0000256" key="1">
    <source>
        <dbReference type="ARBA" id="ARBA00004191"/>
    </source>
</evidence>
<dbReference type="Proteomes" id="UP000298416">
    <property type="component" value="Unassembled WGS sequence"/>
</dbReference>
<evidence type="ECO:0000256" key="8">
    <source>
        <dbReference type="RuleBase" id="RU361169"/>
    </source>
</evidence>
<keyword evidence="7" id="KW-0961">Cell wall biogenesis/degradation</keyword>
<dbReference type="PANTHER" id="PTHR31375">
    <property type="match status" value="1"/>
</dbReference>
<name>A0A8X8XER4_SALSN</name>
<organism evidence="9">
    <name type="scientific">Salvia splendens</name>
    <name type="common">Scarlet sage</name>
    <dbReference type="NCBI Taxonomy" id="180675"/>
    <lineage>
        <taxon>Eukaryota</taxon>
        <taxon>Viridiplantae</taxon>
        <taxon>Streptophyta</taxon>
        <taxon>Embryophyta</taxon>
        <taxon>Tracheophyta</taxon>
        <taxon>Spermatophyta</taxon>
        <taxon>Magnoliopsida</taxon>
        <taxon>eudicotyledons</taxon>
        <taxon>Gunneridae</taxon>
        <taxon>Pentapetalae</taxon>
        <taxon>asterids</taxon>
        <taxon>lamiids</taxon>
        <taxon>Lamiales</taxon>
        <taxon>Lamiaceae</taxon>
        <taxon>Nepetoideae</taxon>
        <taxon>Mentheae</taxon>
        <taxon>Salviinae</taxon>
        <taxon>Salvia</taxon>
        <taxon>Salvia subgen. Calosphace</taxon>
        <taxon>core Calosphace</taxon>
    </lineage>
</organism>
<keyword evidence="6 8" id="KW-0326">Glycosidase</keyword>
<dbReference type="InterPro" id="IPR000743">
    <property type="entry name" value="Glyco_hydro_28"/>
</dbReference>
<dbReference type="EMBL" id="PNBA02000009">
    <property type="protein sequence ID" value="KAG6412446.1"/>
    <property type="molecule type" value="Genomic_DNA"/>
</dbReference>
<evidence type="ECO:0000256" key="5">
    <source>
        <dbReference type="ARBA" id="ARBA00022801"/>
    </source>
</evidence>
<reference evidence="9" key="1">
    <citation type="submission" date="2018-01" db="EMBL/GenBank/DDBJ databases">
        <authorList>
            <person name="Mao J.F."/>
        </authorList>
    </citation>
    <scope>NUCLEOTIDE SEQUENCE</scope>
    <source>
        <strain evidence="9">Huo1</strain>
        <tissue evidence="9">Leaf</tissue>
    </source>
</reference>
<evidence type="ECO:0000256" key="7">
    <source>
        <dbReference type="ARBA" id="ARBA00023316"/>
    </source>
</evidence>
<evidence type="ECO:0000256" key="6">
    <source>
        <dbReference type="ARBA" id="ARBA00023295"/>
    </source>
</evidence>
<proteinExistence type="inferred from homology"/>